<reference evidence="2" key="1">
    <citation type="submission" date="2020-05" db="EMBL/GenBank/DDBJ databases">
        <authorList>
            <person name="Chiriac C."/>
            <person name="Salcher M."/>
            <person name="Ghai R."/>
            <person name="Kavagutti S V."/>
        </authorList>
    </citation>
    <scope>NUCLEOTIDE SEQUENCE</scope>
</reference>
<feature type="compositionally biased region" description="Polar residues" evidence="1">
    <location>
        <begin position="30"/>
        <end position="47"/>
    </location>
</feature>
<gene>
    <name evidence="2" type="ORF">UFOPK1433_00409</name>
</gene>
<evidence type="ECO:0000256" key="1">
    <source>
        <dbReference type="SAM" id="MobiDB-lite"/>
    </source>
</evidence>
<feature type="region of interest" description="Disordered" evidence="1">
    <location>
        <begin position="1"/>
        <end position="49"/>
    </location>
</feature>
<dbReference type="EMBL" id="CAEZSN010000033">
    <property type="protein sequence ID" value="CAB4539310.1"/>
    <property type="molecule type" value="Genomic_DNA"/>
</dbReference>
<accession>A0A6J6BJM2</accession>
<dbReference type="AlphaFoldDB" id="A0A6J6BJM2"/>
<proteinExistence type="predicted"/>
<organism evidence="2">
    <name type="scientific">freshwater metagenome</name>
    <dbReference type="NCBI Taxonomy" id="449393"/>
    <lineage>
        <taxon>unclassified sequences</taxon>
        <taxon>metagenomes</taxon>
        <taxon>ecological metagenomes</taxon>
    </lineage>
</organism>
<sequence length="111" mass="12485">MVEPVSPPTNRLSQNDAWRQRVEHAHESNIRQSSAEPGSESSGNQCTIDRETALPYSHNVVQGFRKIWVDTEIVARMCKDVEQSSTENANWHSPEHNIKQITAVTAALFEA</sequence>
<feature type="compositionally biased region" description="Polar residues" evidence="1">
    <location>
        <begin position="8"/>
        <end position="17"/>
    </location>
</feature>
<protein>
    <submittedName>
        <fullName evidence="2">Unannotated protein</fullName>
    </submittedName>
</protein>
<name>A0A6J6BJM2_9ZZZZ</name>
<evidence type="ECO:0000313" key="2">
    <source>
        <dbReference type="EMBL" id="CAB4539310.1"/>
    </source>
</evidence>
<feature type="compositionally biased region" description="Basic and acidic residues" evidence="1">
    <location>
        <begin position="18"/>
        <end position="29"/>
    </location>
</feature>